<dbReference type="EMBL" id="CAMXCT010002225">
    <property type="protein sequence ID" value="CAI3996667.1"/>
    <property type="molecule type" value="Genomic_DNA"/>
</dbReference>
<feature type="non-terminal residue" evidence="2">
    <location>
        <position position="926"/>
    </location>
</feature>
<dbReference type="EMBL" id="CAMXCT030002225">
    <property type="protein sequence ID" value="CAL4783979.1"/>
    <property type="molecule type" value="Genomic_DNA"/>
</dbReference>
<dbReference type="AlphaFoldDB" id="A0A9P1G450"/>
<evidence type="ECO:0000313" key="3">
    <source>
        <dbReference type="EMBL" id="CAL1150042.1"/>
    </source>
</evidence>
<accession>A0A9P1G450</accession>
<organism evidence="2">
    <name type="scientific">Cladocopium goreaui</name>
    <dbReference type="NCBI Taxonomy" id="2562237"/>
    <lineage>
        <taxon>Eukaryota</taxon>
        <taxon>Sar</taxon>
        <taxon>Alveolata</taxon>
        <taxon>Dinophyceae</taxon>
        <taxon>Suessiales</taxon>
        <taxon>Symbiodiniaceae</taxon>
        <taxon>Cladocopium</taxon>
    </lineage>
</organism>
<evidence type="ECO:0000256" key="1">
    <source>
        <dbReference type="SAM" id="MobiDB-lite"/>
    </source>
</evidence>
<comment type="caution">
    <text evidence="2">The sequence shown here is derived from an EMBL/GenBank/DDBJ whole genome shotgun (WGS) entry which is preliminary data.</text>
</comment>
<gene>
    <name evidence="2" type="ORF">C1SCF055_LOCUS23126</name>
</gene>
<dbReference type="PANTHER" id="PTHR48462">
    <property type="entry name" value="PROTEIN, PUTATIVE-RELATED"/>
    <property type="match status" value="1"/>
</dbReference>
<dbReference type="OrthoDB" id="437505at2759"/>
<proteinExistence type="predicted"/>
<dbReference type="EMBL" id="CAMXCT020002225">
    <property type="protein sequence ID" value="CAL1150042.1"/>
    <property type="molecule type" value="Genomic_DNA"/>
</dbReference>
<reference evidence="3" key="2">
    <citation type="submission" date="2024-04" db="EMBL/GenBank/DDBJ databases">
        <authorList>
            <person name="Chen Y."/>
            <person name="Shah S."/>
            <person name="Dougan E. K."/>
            <person name="Thang M."/>
            <person name="Chan C."/>
        </authorList>
    </citation>
    <scope>NUCLEOTIDE SEQUENCE [LARGE SCALE GENOMIC DNA]</scope>
</reference>
<dbReference type="Proteomes" id="UP001152797">
    <property type="component" value="Unassembled WGS sequence"/>
</dbReference>
<evidence type="ECO:0000313" key="4">
    <source>
        <dbReference type="Proteomes" id="UP001152797"/>
    </source>
</evidence>
<evidence type="ECO:0000313" key="2">
    <source>
        <dbReference type="EMBL" id="CAI3996667.1"/>
    </source>
</evidence>
<protein>
    <submittedName>
        <fullName evidence="2">Uncharacterized protein</fullName>
    </submittedName>
</protein>
<feature type="region of interest" description="Disordered" evidence="1">
    <location>
        <begin position="462"/>
        <end position="485"/>
    </location>
</feature>
<name>A0A9P1G450_9DINO</name>
<dbReference type="PANTHER" id="PTHR48462:SF1">
    <property type="entry name" value="PROTEIN, PUTATIVE-RELATED"/>
    <property type="match status" value="1"/>
</dbReference>
<sequence length="926" mass="99340">LPPSLSRRQRLAVTKTLNNQWQELPPPVVWDPLLPWRPVTISSGVRPGPGGLTAGCALVKPRIRDPLSLAHLLGGKGLLRDSRKLNGCFARFQHVLALTQLGPGGWATVATMKSHIDAHLAGSLQGDVPTAWLHSHNRTRCLVCGLSVSQAPGVHPTCRPEARAAAVDAAIPMDTDGLQLPFLSAIQAAKTATIRHVPSAARHAWAQVLTRALAAAAHRNDDKAWRELCMLPKQHRKATAACTLDRLHRWQEGERLSLWESRTALKRGPGLLELEQRKALAIGLAREGFDRKACAALLSKGLCPPTAATAEALRALHPQQPPPTAVVMNDLPVAPEIAPEAVARCLRAFPPETAPGPSGLRVQHLKDANVAGGSDAFLSQLTAVVNLLAQGRAPEFLAPVLAGAGLVALPKPQGGVRPIAVGEILHRLTGKCLMGIVRNDAQSFFWPAQVGVLKKQFTRCAPGTGDTRPHRTRWPSSLTSPMPSTRSAAMPSFLPSGTLFQPWHGGQLGATSGRPGYNLMNGLLNLALAFNKDLRNAGLDIAVHYHWLARNIHAVSAALRLVVEARAATIGLRLNLAKSELIAVGRLDIAALHCHFPDALIALSIFIHSHTVERAAKASDLLDALGELEDPQVGLRLLRACAGFARMLHSMRCNPVVPQTAALRMFDGMVRRSFGDFTGLHPNALQWKQAALGLGHGGLGLRSTSVHASAAFLASWASALQAGAALDATFCPNEAKSCPEVAAALACFNSKLEPEAHITLDAVLSSKQHAMSQRLDHAGWQEQLGHASVAGRATLLSEASVGGRAVLAAVPAGRTRLEPAAFISELRARLQIPDAWCPLCDGVMDIHNYHAGMCMAGGERTQRHYAVRDIVCAWAHRAGLRPERERPGLLLPQNPEDGHSARRRPADVFLTRYFLLGFANFSPFSF</sequence>
<feature type="compositionally biased region" description="Polar residues" evidence="1">
    <location>
        <begin position="474"/>
        <end position="485"/>
    </location>
</feature>
<reference evidence="2" key="1">
    <citation type="submission" date="2022-10" db="EMBL/GenBank/DDBJ databases">
        <authorList>
            <person name="Chen Y."/>
            <person name="Dougan E. K."/>
            <person name="Chan C."/>
            <person name="Rhodes N."/>
            <person name="Thang M."/>
        </authorList>
    </citation>
    <scope>NUCLEOTIDE SEQUENCE</scope>
</reference>
<keyword evidence="4" id="KW-1185">Reference proteome</keyword>